<gene>
    <name evidence="5" type="ORF">FJY75_14320</name>
</gene>
<dbReference type="PANTHER" id="PTHR11606:SF13">
    <property type="entry name" value="GLUTAMATE DEHYDROGENASE 1, MITOCHONDRIAL"/>
    <property type="match status" value="1"/>
</dbReference>
<accession>A0A937XFN0</accession>
<evidence type="ECO:0000256" key="2">
    <source>
        <dbReference type="ARBA" id="ARBA00023002"/>
    </source>
</evidence>
<evidence type="ECO:0000313" key="6">
    <source>
        <dbReference type="Proteomes" id="UP000748308"/>
    </source>
</evidence>
<sequence>MEPPLIVLAPGPGYEGMLAIDSLYNDRSSGGLRIAPDLALEEIRELAREMTLKFALFRLPRGGAKAGLRLAGDLDAEARREALEGFGRRIGPIIRAGLYYPGTDMNCGFEDLRAVYAGAGLSIGRPTDTAFFTALGVSQAIQGCVQALELPHPVTLAIEGFGQVAAHMAAMLPAEEFRITALSTIRGAIANPSGFAPDELRGAKADHGDDLVRHLPGTDLPLESLLGTPADILVPAARTGSITADAARAVRARAIVPAANAPYAPGAAALLHDRGVLCLPGCLCNAGGVFGSSLADSGIPPGPIERLFQTRYRALVRHLVAACLPGRLSPVAVVEAVAEREARARGGRAPAGAPPAGLPRRIARKLTRRAARCLPRAYRRSAVWRQAHRALDALEADFREV</sequence>
<dbReference type="SUPFAM" id="SSF51735">
    <property type="entry name" value="NAD(P)-binding Rossmann-fold domains"/>
    <property type="match status" value="1"/>
</dbReference>
<comment type="similarity">
    <text evidence="1 3">Belongs to the Glu/Leu/Phe/Val dehydrogenases family.</text>
</comment>
<dbReference type="SUPFAM" id="SSF53223">
    <property type="entry name" value="Aminoacid dehydrogenase-like, N-terminal domain"/>
    <property type="match status" value="1"/>
</dbReference>
<keyword evidence="2 3" id="KW-0560">Oxidoreductase</keyword>
<evidence type="ECO:0000256" key="1">
    <source>
        <dbReference type="ARBA" id="ARBA00006382"/>
    </source>
</evidence>
<dbReference type="InterPro" id="IPR006096">
    <property type="entry name" value="Glu/Leu/Phe/Val/Trp_DH_C"/>
</dbReference>
<dbReference type="GO" id="GO:0004352">
    <property type="term" value="F:glutamate dehydrogenase (NAD+) activity"/>
    <property type="evidence" value="ECO:0007669"/>
    <property type="project" value="TreeGrafter"/>
</dbReference>
<dbReference type="SMART" id="SM00839">
    <property type="entry name" value="ELFV_dehydrog"/>
    <property type="match status" value="1"/>
</dbReference>
<dbReference type="InterPro" id="IPR036291">
    <property type="entry name" value="NAD(P)-bd_dom_sf"/>
</dbReference>
<dbReference type="EMBL" id="VGIY01000596">
    <property type="protein sequence ID" value="MBM3319018.1"/>
    <property type="molecule type" value="Genomic_DNA"/>
</dbReference>
<dbReference type="Gene3D" id="3.40.50.720">
    <property type="entry name" value="NAD(P)-binding Rossmann-like Domain"/>
    <property type="match status" value="1"/>
</dbReference>
<evidence type="ECO:0000313" key="5">
    <source>
        <dbReference type="EMBL" id="MBM3319018.1"/>
    </source>
</evidence>
<dbReference type="PANTHER" id="PTHR11606">
    <property type="entry name" value="GLUTAMATE DEHYDROGENASE"/>
    <property type="match status" value="1"/>
</dbReference>
<organism evidence="5 6">
    <name type="scientific">Eiseniibacteriota bacterium</name>
    <dbReference type="NCBI Taxonomy" id="2212470"/>
    <lineage>
        <taxon>Bacteria</taxon>
        <taxon>Candidatus Eiseniibacteriota</taxon>
    </lineage>
</organism>
<dbReference type="GO" id="GO:0006538">
    <property type="term" value="P:L-glutamate catabolic process"/>
    <property type="evidence" value="ECO:0007669"/>
    <property type="project" value="TreeGrafter"/>
</dbReference>
<proteinExistence type="inferred from homology"/>
<dbReference type="InterPro" id="IPR046346">
    <property type="entry name" value="Aminoacid_DH-like_N_sf"/>
</dbReference>
<dbReference type="Pfam" id="PF02812">
    <property type="entry name" value="ELFV_dehydrog_N"/>
    <property type="match status" value="1"/>
</dbReference>
<protein>
    <submittedName>
        <fullName evidence="5">Glu/Leu/Phe/Val dehydrogenase</fullName>
    </submittedName>
</protein>
<dbReference type="InterPro" id="IPR006097">
    <property type="entry name" value="Glu/Leu/Phe/Val/Trp_DH_dimer"/>
</dbReference>
<dbReference type="AlphaFoldDB" id="A0A937XFN0"/>
<evidence type="ECO:0000259" key="4">
    <source>
        <dbReference type="SMART" id="SM00839"/>
    </source>
</evidence>
<evidence type="ECO:0000256" key="3">
    <source>
        <dbReference type="RuleBase" id="RU004417"/>
    </source>
</evidence>
<comment type="caution">
    <text evidence="5">The sequence shown here is derived from an EMBL/GenBank/DDBJ whole genome shotgun (WGS) entry which is preliminary data.</text>
</comment>
<dbReference type="Proteomes" id="UP000748308">
    <property type="component" value="Unassembled WGS sequence"/>
</dbReference>
<dbReference type="Pfam" id="PF00208">
    <property type="entry name" value="ELFV_dehydrog"/>
    <property type="match status" value="1"/>
</dbReference>
<dbReference type="Gene3D" id="3.40.50.10860">
    <property type="entry name" value="Leucine Dehydrogenase, chain A, domain 1"/>
    <property type="match status" value="1"/>
</dbReference>
<name>A0A937XFN0_UNCEI</name>
<dbReference type="PRINTS" id="PR00082">
    <property type="entry name" value="GLFDHDRGNASE"/>
</dbReference>
<dbReference type="InterPro" id="IPR006095">
    <property type="entry name" value="Glu/Leu/Phe/Val/Trp_DH"/>
</dbReference>
<reference evidence="5" key="1">
    <citation type="submission" date="2019-03" db="EMBL/GenBank/DDBJ databases">
        <title>Lake Tanganyika Metagenome-Assembled Genomes (MAGs).</title>
        <authorList>
            <person name="Tran P."/>
        </authorList>
    </citation>
    <scope>NUCLEOTIDE SEQUENCE</scope>
    <source>
        <strain evidence="5">M_DeepCast_400m_m2_100</strain>
    </source>
</reference>
<feature type="domain" description="Glutamate/phenylalanine/leucine/valine/L-tryptophan dehydrogenase C-terminal" evidence="4">
    <location>
        <begin position="124"/>
        <end position="380"/>
    </location>
</feature>